<reference evidence="11 12" key="1">
    <citation type="submission" date="2020-10" db="EMBL/GenBank/DDBJ databases">
        <title>Identification of Nocardia species via Next-generation sequencing and recognition of intraspecies genetic diversity.</title>
        <authorList>
            <person name="Li P."/>
            <person name="Li P."/>
            <person name="Lu B."/>
        </authorList>
    </citation>
    <scope>NUCLEOTIDE SEQUENCE [LARGE SCALE GENOMIC DNA]</scope>
    <source>
        <strain evidence="11 12">BJ06-0143</strain>
    </source>
</reference>
<dbReference type="PANTHER" id="PTHR28259">
    <property type="entry name" value="FLUORIDE EXPORT PROTEIN 1-RELATED"/>
    <property type="match status" value="1"/>
</dbReference>
<evidence type="ECO:0000256" key="9">
    <source>
        <dbReference type="ARBA" id="ARBA00049940"/>
    </source>
</evidence>
<comment type="activity regulation">
    <text evidence="10">Na(+) is not transported, but it plays an essential structural role and its presence is essential for fluoride channel function.</text>
</comment>
<dbReference type="EMBL" id="JADLQN010000001">
    <property type="protein sequence ID" value="MBF6355021.1"/>
    <property type="molecule type" value="Genomic_DNA"/>
</dbReference>
<keyword evidence="4 10" id="KW-1133">Transmembrane helix</keyword>
<evidence type="ECO:0000256" key="3">
    <source>
        <dbReference type="ARBA" id="ARBA00022692"/>
    </source>
</evidence>
<comment type="similarity">
    <text evidence="7 10">Belongs to the fluoride channel Fluc/FEX (TC 1.A.43) family.</text>
</comment>
<comment type="function">
    <text evidence="9 10">Fluoride-specific ion channel. Important for reducing fluoride concentration in the cell, thus reducing its toxicity.</text>
</comment>
<accession>A0ABS0D995</accession>
<evidence type="ECO:0000313" key="11">
    <source>
        <dbReference type="EMBL" id="MBF6355021.1"/>
    </source>
</evidence>
<keyword evidence="10" id="KW-0813">Transport</keyword>
<keyword evidence="5 10" id="KW-0472">Membrane</keyword>
<comment type="caution">
    <text evidence="11">The sequence shown here is derived from an EMBL/GenBank/DDBJ whole genome shotgun (WGS) entry which is preliminary data.</text>
</comment>
<keyword evidence="6 10" id="KW-0407">Ion channel</keyword>
<evidence type="ECO:0000256" key="7">
    <source>
        <dbReference type="ARBA" id="ARBA00035120"/>
    </source>
</evidence>
<evidence type="ECO:0000256" key="10">
    <source>
        <dbReference type="HAMAP-Rule" id="MF_00454"/>
    </source>
</evidence>
<dbReference type="PANTHER" id="PTHR28259:SF1">
    <property type="entry name" value="FLUORIDE EXPORT PROTEIN 1-RELATED"/>
    <property type="match status" value="1"/>
</dbReference>
<feature type="binding site" evidence="10">
    <location>
        <position position="88"/>
    </location>
    <ligand>
        <name>Na(+)</name>
        <dbReference type="ChEBI" id="CHEBI:29101"/>
        <note>structural</note>
    </ligand>
</feature>
<keyword evidence="10" id="KW-0479">Metal-binding</keyword>
<organism evidence="11 12">
    <name type="scientific">Nocardia higoensis</name>
    <dbReference type="NCBI Taxonomy" id="228599"/>
    <lineage>
        <taxon>Bacteria</taxon>
        <taxon>Bacillati</taxon>
        <taxon>Actinomycetota</taxon>
        <taxon>Actinomycetes</taxon>
        <taxon>Mycobacteriales</taxon>
        <taxon>Nocardiaceae</taxon>
        <taxon>Nocardia</taxon>
    </lineage>
</organism>
<sequence>MSARPPMPPVDPALLTAISLGGGLGALLRYAIGAWWPTSPGHVPWSTFVVNVTGCFGIGVLMTLLLQGRVTHRLLRPFLGVGVLGGYTTFSTYSLEIRTLLESGAVLGALGYLGGTLIAALTGVTLGVGAVRWVTARQGTAR</sequence>
<protein>
    <recommendedName>
        <fullName evidence="10">Fluoride-specific ion channel FluC</fullName>
    </recommendedName>
</protein>
<keyword evidence="10" id="KW-0406">Ion transport</keyword>
<evidence type="ECO:0000256" key="4">
    <source>
        <dbReference type="ARBA" id="ARBA00022989"/>
    </source>
</evidence>
<evidence type="ECO:0000313" key="12">
    <source>
        <dbReference type="Proteomes" id="UP000707731"/>
    </source>
</evidence>
<keyword evidence="12" id="KW-1185">Reference proteome</keyword>
<evidence type="ECO:0000256" key="8">
    <source>
        <dbReference type="ARBA" id="ARBA00035585"/>
    </source>
</evidence>
<dbReference type="RefSeq" id="WP_195001682.1">
    <property type="nucleotide sequence ID" value="NZ_JADLQN010000001.1"/>
</dbReference>
<feature type="transmembrane region" description="Helical" evidence="10">
    <location>
        <begin position="109"/>
        <end position="134"/>
    </location>
</feature>
<name>A0ABS0D995_9NOCA</name>
<dbReference type="NCBIfam" id="TIGR00494">
    <property type="entry name" value="crcB"/>
    <property type="match status" value="1"/>
</dbReference>
<comment type="catalytic activity">
    <reaction evidence="8">
        <text>fluoride(in) = fluoride(out)</text>
        <dbReference type="Rhea" id="RHEA:76159"/>
        <dbReference type="ChEBI" id="CHEBI:17051"/>
    </reaction>
    <physiologicalReaction direction="left-to-right" evidence="8">
        <dbReference type="Rhea" id="RHEA:76160"/>
    </physiologicalReaction>
</comment>
<evidence type="ECO:0000256" key="6">
    <source>
        <dbReference type="ARBA" id="ARBA00023303"/>
    </source>
</evidence>
<evidence type="ECO:0000256" key="2">
    <source>
        <dbReference type="ARBA" id="ARBA00022475"/>
    </source>
</evidence>
<evidence type="ECO:0000256" key="5">
    <source>
        <dbReference type="ARBA" id="ARBA00023136"/>
    </source>
</evidence>
<dbReference type="Proteomes" id="UP000707731">
    <property type="component" value="Unassembled WGS sequence"/>
</dbReference>
<feature type="transmembrane region" description="Helical" evidence="10">
    <location>
        <begin position="78"/>
        <end position="97"/>
    </location>
</feature>
<dbReference type="HAMAP" id="MF_00454">
    <property type="entry name" value="FluC"/>
    <property type="match status" value="1"/>
</dbReference>
<keyword evidence="3 10" id="KW-0812">Transmembrane</keyword>
<feature type="transmembrane region" description="Helical" evidence="10">
    <location>
        <begin position="43"/>
        <end position="66"/>
    </location>
</feature>
<evidence type="ECO:0000256" key="1">
    <source>
        <dbReference type="ARBA" id="ARBA00004651"/>
    </source>
</evidence>
<keyword evidence="2 10" id="KW-1003">Cell membrane</keyword>
<proteinExistence type="inferred from homology"/>
<feature type="binding site" evidence="10">
    <location>
        <position position="85"/>
    </location>
    <ligand>
        <name>Na(+)</name>
        <dbReference type="ChEBI" id="CHEBI:29101"/>
        <note>structural</note>
    </ligand>
</feature>
<comment type="subcellular location">
    <subcellularLocation>
        <location evidence="1 10">Cell membrane</location>
        <topology evidence="1 10">Multi-pass membrane protein</topology>
    </subcellularLocation>
</comment>
<dbReference type="InterPro" id="IPR003691">
    <property type="entry name" value="FluC"/>
</dbReference>
<keyword evidence="10" id="KW-0915">Sodium</keyword>
<gene>
    <name evidence="10 11" type="primary">crcB</name>
    <name evidence="10" type="synonym">fluC</name>
    <name evidence="11" type="ORF">IU449_10775</name>
</gene>
<dbReference type="Pfam" id="PF02537">
    <property type="entry name" value="CRCB"/>
    <property type="match status" value="1"/>
</dbReference>